<evidence type="ECO:0000256" key="4">
    <source>
        <dbReference type="ARBA" id="ARBA00023136"/>
    </source>
</evidence>
<sequence>MPLVPWPAGFLICAAIALQGATTGGSESPARQFGPTVVSGQFGFLWVYPQAPVVDSAIAAAVLNRAHRRHAVLTHRLCGTHADGSAAFHEQA</sequence>
<evidence type="ECO:0000313" key="6">
    <source>
        <dbReference type="Proteomes" id="UP001212326"/>
    </source>
</evidence>
<comment type="subcellular location">
    <subcellularLocation>
        <location evidence="1">Membrane</location>
        <topology evidence="1">Multi-pass membrane protein</topology>
    </subcellularLocation>
</comment>
<dbReference type="RefSeq" id="WP_270086019.1">
    <property type="nucleotide sequence ID" value="NZ_CP115300.1"/>
</dbReference>
<dbReference type="Proteomes" id="UP001212326">
    <property type="component" value="Chromosome"/>
</dbReference>
<reference evidence="5 6" key="1">
    <citation type="submission" date="2022-12" db="EMBL/GenBank/DDBJ databases">
        <authorList>
            <person name="Mo P."/>
        </authorList>
    </citation>
    <scope>NUCLEOTIDE SEQUENCE [LARGE SCALE GENOMIC DNA]</scope>
    <source>
        <strain evidence="5 6">HUAS 2-6</strain>
    </source>
</reference>
<dbReference type="Pfam" id="PF00230">
    <property type="entry name" value="MIP"/>
    <property type="match status" value="1"/>
</dbReference>
<evidence type="ECO:0000256" key="2">
    <source>
        <dbReference type="ARBA" id="ARBA00022692"/>
    </source>
</evidence>
<gene>
    <name evidence="5" type="ORF">O1G22_41325</name>
</gene>
<accession>A0ABY7PGT5</accession>
<proteinExistence type="predicted"/>
<dbReference type="InterPro" id="IPR000425">
    <property type="entry name" value="MIP"/>
</dbReference>
<keyword evidence="3" id="KW-1133">Transmembrane helix</keyword>
<keyword evidence="2" id="KW-0812">Transmembrane</keyword>
<dbReference type="InterPro" id="IPR023271">
    <property type="entry name" value="Aquaporin-like"/>
</dbReference>
<dbReference type="SUPFAM" id="SSF81338">
    <property type="entry name" value="Aquaporin-like"/>
    <property type="match status" value="1"/>
</dbReference>
<keyword evidence="4" id="KW-0472">Membrane</keyword>
<protein>
    <submittedName>
        <fullName evidence="5">Aquaporin</fullName>
    </submittedName>
</protein>
<evidence type="ECO:0000256" key="3">
    <source>
        <dbReference type="ARBA" id="ARBA00022989"/>
    </source>
</evidence>
<organism evidence="5 6">
    <name type="scientific">Streptomyces camelliae</name>
    <dbReference type="NCBI Taxonomy" id="3004093"/>
    <lineage>
        <taxon>Bacteria</taxon>
        <taxon>Bacillati</taxon>
        <taxon>Actinomycetota</taxon>
        <taxon>Actinomycetes</taxon>
        <taxon>Kitasatosporales</taxon>
        <taxon>Streptomycetaceae</taxon>
        <taxon>Streptomyces</taxon>
    </lineage>
</organism>
<dbReference type="EMBL" id="CP115300">
    <property type="protein sequence ID" value="WBO68792.1"/>
    <property type="molecule type" value="Genomic_DNA"/>
</dbReference>
<name>A0ABY7PGT5_9ACTN</name>
<evidence type="ECO:0000256" key="1">
    <source>
        <dbReference type="ARBA" id="ARBA00004141"/>
    </source>
</evidence>
<keyword evidence="6" id="KW-1185">Reference proteome</keyword>
<evidence type="ECO:0000313" key="5">
    <source>
        <dbReference type="EMBL" id="WBO68792.1"/>
    </source>
</evidence>
<dbReference type="Gene3D" id="1.20.1080.10">
    <property type="entry name" value="Glycerol uptake facilitator protein"/>
    <property type="match status" value="1"/>
</dbReference>